<dbReference type="PANTHER" id="PTHR23050">
    <property type="entry name" value="CALCIUM BINDING PROTEIN"/>
    <property type="match status" value="1"/>
</dbReference>
<feature type="domain" description="EF-hand" evidence="4">
    <location>
        <begin position="80"/>
        <end position="111"/>
    </location>
</feature>
<dbReference type="SMART" id="SM00054">
    <property type="entry name" value="EFh"/>
    <property type="match status" value="2"/>
</dbReference>
<dbReference type="RefSeq" id="XP_004997682.1">
    <property type="nucleotide sequence ID" value="XM_004997625.1"/>
</dbReference>
<dbReference type="InParanoid" id="F2TYQ1"/>
<dbReference type="KEGG" id="sre:PTSG_01705"/>
<dbReference type="FunFam" id="1.10.238.10:FF:000181">
    <property type="entry name" value="CALML5 isoform 1"/>
    <property type="match status" value="1"/>
</dbReference>
<evidence type="ECO:0000259" key="4">
    <source>
        <dbReference type="PROSITE" id="PS50222"/>
    </source>
</evidence>
<dbReference type="GO" id="GO:0005509">
    <property type="term" value="F:calcium ion binding"/>
    <property type="evidence" value="ECO:0007669"/>
    <property type="project" value="InterPro"/>
</dbReference>
<dbReference type="Gene3D" id="1.10.238.10">
    <property type="entry name" value="EF-hand"/>
    <property type="match status" value="1"/>
</dbReference>
<sequence length="111" mass="13032">MFINGHGYLLQRVVEQQLCQQLNARQIDFQQLLERLASSVPVNTDPELLKVSFQAFDQDRNGKITRDEIRSLLRNLEDRPTEQDIDDMIRLLDTNQDGEIDYDEFVKMMTS</sequence>
<dbReference type="STRING" id="946362.F2TYQ1"/>
<evidence type="ECO:0000313" key="6">
    <source>
        <dbReference type="Proteomes" id="UP000007799"/>
    </source>
</evidence>
<dbReference type="PROSITE" id="PS00303">
    <property type="entry name" value="S100_CABP"/>
    <property type="match status" value="1"/>
</dbReference>
<dbReference type="OMA" id="HTENSCH"/>
<keyword evidence="2" id="KW-0677">Repeat</keyword>
<dbReference type="PROSITE" id="PS00018">
    <property type="entry name" value="EF_HAND_1"/>
    <property type="match status" value="2"/>
</dbReference>
<dbReference type="eggNOG" id="KOG0027">
    <property type="taxonomic scope" value="Eukaryota"/>
</dbReference>
<reference evidence="5" key="1">
    <citation type="submission" date="2009-08" db="EMBL/GenBank/DDBJ databases">
        <title>Annotation of Salpingoeca rosetta.</title>
        <authorList>
            <consortium name="The Broad Institute Genome Sequencing Platform"/>
            <person name="Russ C."/>
            <person name="Cuomo C."/>
            <person name="Burger G."/>
            <person name="Gray M.W."/>
            <person name="Holland P.W.H."/>
            <person name="King N."/>
            <person name="Lang F.B.F."/>
            <person name="Roger A.J."/>
            <person name="Ruiz-Trillo I."/>
            <person name="Young S.K."/>
            <person name="Zeng Q."/>
            <person name="Gargeya S."/>
            <person name="Alvarado L."/>
            <person name="Berlin A."/>
            <person name="Chapman S.B."/>
            <person name="Chen Z."/>
            <person name="Freedman E."/>
            <person name="Gellesch M."/>
            <person name="Goldberg J."/>
            <person name="Griggs A."/>
            <person name="Gujja S."/>
            <person name="Heilman E."/>
            <person name="Heiman D."/>
            <person name="Howarth C."/>
            <person name="Mehta T."/>
            <person name="Neiman D."/>
            <person name="Pearson M."/>
            <person name="Roberts A."/>
            <person name="Saif S."/>
            <person name="Shea T."/>
            <person name="Shenoy N."/>
            <person name="Sisk P."/>
            <person name="Stolte C."/>
            <person name="Sykes S."/>
            <person name="White J."/>
            <person name="Yandava C."/>
            <person name="Haas B."/>
            <person name="Nusbaum C."/>
            <person name="Birren B."/>
        </authorList>
    </citation>
    <scope>NUCLEOTIDE SEQUENCE [LARGE SCALE GENOMIC DNA]</scope>
    <source>
        <strain evidence="5">ATCC 50818</strain>
    </source>
</reference>
<organism evidence="6">
    <name type="scientific">Salpingoeca rosetta (strain ATCC 50818 / BSB-021)</name>
    <dbReference type="NCBI Taxonomy" id="946362"/>
    <lineage>
        <taxon>Eukaryota</taxon>
        <taxon>Choanoflagellata</taxon>
        <taxon>Craspedida</taxon>
        <taxon>Salpingoecidae</taxon>
        <taxon>Salpingoeca</taxon>
    </lineage>
</organism>
<dbReference type="GeneID" id="16078279"/>
<dbReference type="EMBL" id="GL832957">
    <property type="protein sequence ID" value="EGD78725.1"/>
    <property type="molecule type" value="Genomic_DNA"/>
</dbReference>
<dbReference type="InterPro" id="IPR001751">
    <property type="entry name" value="S100/CaBP7/8-like_CS"/>
</dbReference>
<dbReference type="SUPFAM" id="SSF47473">
    <property type="entry name" value="EF-hand"/>
    <property type="match status" value="1"/>
</dbReference>
<dbReference type="InterPro" id="IPR018247">
    <property type="entry name" value="EF_Hand_1_Ca_BS"/>
</dbReference>
<evidence type="ECO:0000256" key="2">
    <source>
        <dbReference type="ARBA" id="ARBA00022737"/>
    </source>
</evidence>
<dbReference type="CDD" id="cd00051">
    <property type="entry name" value="EFh"/>
    <property type="match status" value="1"/>
</dbReference>
<dbReference type="Proteomes" id="UP000007799">
    <property type="component" value="Unassembled WGS sequence"/>
</dbReference>
<dbReference type="Pfam" id="PF13499">
    <property type="entry name" value="EF-hand_7"/>
    <property type="match status" value="1"/>
</dbReference>
<evidence type="ECO:0000313" key="5">
    <source>
        <dbReference type="EMBL" id="EGD78725.1"/>
    </source>
</evidence>
<dbReference type="InterPro" id="IPR050145">
    <property type="entry name" value="Centrin_CML-like"/>
</dbReference>
<dbReference type="OrthoDB" id="26525at2759"/>
<feature type="domain" description="EF-hand" evidence="4">
    <location>
        <begin position="44"/>
        <end position="79"/>
    </location>
</feature>
<dbReference type="InterPro" id="IPR002048">
    <property type="entry name" value="EF_hand_dom"/>
</dbReference>
<keyword evidence="6" id="KW-1185">Reference proteome</keyword>
<proteinExistence type="predicted"/>
<gene>
    <name evidence="5" type="ORF">PTSG_01705</name>
</gene>
<accession>F2TYQ1</accession>
<dbReference type="AlphaFoldDB" id="F2TYQ1"/>
<keyword evidence="3" id="KW-0106">Calcium</keyword>
<dbReference type="PROSITE" id="PS50222">
    <property type="entry name" value="EF_HAND_2"/>
    <property type="match status" value="2"/>
</dbReference>
<evidence type="ECO:0000256" key="3">
    <source>
        <dbReference type="ARBA" id="ARBA00022837"/>
    </source>
</evidence>
<protein>
    <recommendedName>
        <fullName evidence="4">EF-hand domain-containing protein</fullName>
    </recommendedName>
</protein>
<keyword evidence="1" id="KW-0479">Metal-binding</keyword>
<dbReference type="InterPro" id="IPR011992">
    <property type="entry name" value="EF-hand-dom_pair"/>
</dbReference>
<name>F2TYQ1_SALR5</name>
<evidence type="ECO:0000256" key="1">
    <source>
        <dbReference type="ARBA" id="ARBA00022723"/>
    </source>
</evidence>